<dbReference type="EMBL" id="JACHWR010000002">
    <property type="protein sequence ID" value="MBB3042998.1"/>
    <property type="molecule type" value="Genomic_DNA"/>
</dbReference>
<evidence type="ECO:0000313" key="8">
    <source>
        <dbReference type="Proteomes" id="UP000589626"/>
    </source>
</evidence>
<evidence type="ECO:0000256" key="5">
    <source>
        <dbReference type="ARBA" id="ARBA00023136"/>
    </source>
</evidence>
<dbReference type="GO" id="GO:0016020">
    <property type="term" value="C:membrane"/>
    <property type="evidence" value="ECO:0007669"/>
    <property type="project" value="InterPro"/>
</dbReference>
<comment type="caution">
    <text evidence="7">The sequence shown here is derived from an EMBL/GenBank/DDBJ whole genome shotgun (WGS) entry which is preliminary data.</text>
</comment>
<dbReference type="InterPro" id="IPR022781">
    <property type="entry name" value="Flagellar_biosynth_FliO"/>
</dbReference>
<dbReference type="AlphaFoldDB" id="A0A7W4VWD0"/>
<comment type="subcellular location">
    <subcellularLocation>
        <location evidence="1">Cell membrane</location>
    </subcellularLocation>
</comment>
<protein>
    <submittedName>
        <fullName evidence="7">Flagellar protein FliO/FliZ</fullName>
    </submittedName>
</protein>
<keyword evidence="8" id="KW-1185">Reference proteome</keyword>
<name>A0A7W4VWD0_9ACTN</name>
<evidence type="ECO:0000256" key="6">
    <source>
        <dbReference type="SAM" id="Phobius"/>
    </source>
</evidence>
<proteinExistence type="predicted"/>
<keyword evidence="7" id="KW-0282">Flagellum</keyword>
<evidence type="ECO:0000256" key="4">
    <source>
        <dbReference type="ARBA" id="ARBA00022989"/>
    </source>
</evidence>
<organism evidence="7 8">
    <name type="scientific">Nocardioides soli</name>
    <dbReference type="NCBI Taxonomy" id="1036020"/>
    <lineage>
        <taxon>Bacteria</taxon>
        <taxon>Bacillati</taxon>
        <taxon>Actinomycetota</taxon>
        <taxon>Actinomycetes</taxon>
        <taxon>Propionibacteriales</taxon>
        <taxon>Nocardioidaceae</taxon>
        <taxon>Nocardioides</taxon>
    </lineage>
</organism>
<accession>A0A7W4VWD0</accession>
<evidence type="ECO:0000256" key="2">
    <source>
        <dbReference type="ARBA" id="ARBA00022475"/>
    </source>
</evidence>
<dbReference type="GO" id="GO:0044781">
    <property type="term" value="P:bacterial-type flagellum organization"/>
    <property type="evidence" value="ECO:0007669"/>
    <property type="project" value="InterPro"/>
</dbReference>
<keyword evidence="4 6" id="KW-1133">Transmembrane helix</keyword>
<dbReference type="Pfam" id="PF04347">
    <property type="entry name" value="FliO"/>
    <property type="match status" value="1"/>
</dbReference>
<keyword evidence="3 6" id="KW-0812">Transmembrane</keyword>
<evidence type="ECO:0000256" key="3">
    <source>
        <dbReference type="ARBA" id="ARBA00022692"/>
    </source>
</evidence>
<feature type="transmembrane region" description="Helical" evidence="6">
    <location>
        <begin position="6"/>
        <end position="27"/>
    </location>
</feature>
<reference evidence="7 8" key="1">
    <citation type="submission" date="2020-08" db="EMBL/GenBank/DDBJ databases">
        <title>Sequencing the genomes of 1000 actinobacteria strains.</title>
        <authorList>
            <person name="Klenk H.-P."/>
        </authorList>
    </citation>
    <scope>NUCLEOTIDE SEQUENCE [LARGE SCALE GENOMIC DNA]</scope>
    <source>
        <strain evidence="7 8">DSM 105498</strain>
    </source>
</reference>
<keyword evidence="7" id="KW-0966">Cell projection</keyword>
<keyword evidence="5 6" id="KW-0472">Membrane</keyword>
<keyword evidence="7" id="KW-0969">Cilium</keyword>
<gene>
    <name evidence="7" type="ORF">FHU40_002816</name>
</gene>
<keyword evidence="2" id="KW-1003">Cell membrane</keyword>
<sequence length="151" mass="15674">MLELAIRLVFSLAVVLGLLALLAKLGARRFRGGKDAMVRVLHRQSISRGTAVTVVTVGGRVLVLGTTEHQVRVLTELDPEEIADHLPDDVPGMPGEVLALVPTSESGESTAATPVEVPAAAGNAAGGALSGSVLSIDTWRQAFAAATRRMS</sequence>
<evidence type="ECO:0000313" key="7">
    <source>
        <dbReference type="EMBL" id="MBB3042998.1"/>
    </source>
</evidence>
<dbReference type="Proteomes" id="UP000589626">
    <property type="component" value="Unassembled WGS sequence"/>
</dbReference>
<dbReference type="RefSeq" id="WP_183592899.1">
    <property type="nucleotide sequence ID" value="NZ_JACHWR010000002.1"/>
</dbReference>
<evidence type="ECO:0000256" key="1">
    <source>
        <dbReference type="ARBA" id="ARBA00004236"/>
    </source>
</evidence>